<dbReference type="EMBL" id="HBGE01060836">
    <property type="protein sequence ID" value="CAD9159701.1"/>
    <property type="molecule type" value="Transcribed_RNA"/>
</dbReference>
<dbReference type="InterPro" id="IPR023214">
    <property type="entry name" value="HAD_sf"/>
</dbReference>
<dbReference type="SUPFAM" id="SSF56784">
    <property type="entry name" value="HAD-like"/>
    <property type="match status" value="1"/>
</dbReference>
<dbReference type="PANTHER" id="PTHR43316:SF8">
    <property type="entry name" value="HAD FAMILY HYDROLASE"/>
    <property type="match status" value="1"/>
</dbReference>
<name>A0A7S1WBU5_ALECA</name>
<dbReference type="Pfam" id="PF00702">
    <property type="entry name" value="Hydrolase"/>
    <property type="match status" value="1"/>
</dbReference>
<dbReference type="InterPro" id="IPR036412">
    <property type="entry name" value="HAD-like_sf"/>
</dbReference>
<sequence>MSSHPESAHDFTFLRKRTLLRLLGCQRQADDAFEAWFGVRNSPHFFEGALEALEELRGRGFRLCAITDGNSRPLEIPQLVGSFDFSVTSVEAGAPKPDPRPFLLAARRAGARCSSTWR</sequence>
<organism evidence="2">
    <name type="scientific">Alexandrium catenella</name>
    <name type="common">Red tide dinoflagellate</name>
    <name type="synonym">Gonyaulax catenella</name>
    <dbReference type="NCBI Taxonomy" id="2925"/>
    <lineage>
        <taxon>Eukaryota</taxon>
        <taxon>Sar</taxon>
        <taxon>Alveolata</taxon>
        <taxon>Dinophyceae</taxon>
        <taxon>Gonyaulacales</taxon>
        <taxon>Pyrocystaceae</taxon>
        <taxon>Alexandrium</taxon>
    </lineage>
</organism>
<protein>
    <submittedName>
        <fullName evidence="2">Uncharacterized protein</fullName>
    </submittedName>
</protein>
<evidence type="ECO:0000313" key="2">
    <source>
        <dbReference type="EMBL" id="CAD9159701.1"/>
    </source>
</evidence>
<keyword evidence="1" id="KW-0378">Hydrolase</keyword>
<reference evidence="2" key="1">
    <citation type="submission" date="2021-01" db="EMBL/GenBank/DDBJ databases">
        <authorList>
            <person name="Corre E."/>
            <person name="Pelletier E."/>
            <person name="Niang G."/>
            <person name="Scheremetjew M."/>
            <person name="Finn R."/>
            <person name="Kale V."/>
            <person name="Holt S."/>
            <person name="Cochrane G."/>
            <person name="Meng A."/>
            <person name="Brown T."/>
            <person name="Cohen L."/>
        </authorList>
    </citation>
    <scope>NUCLEOTIDE SEQUENCE</scope>
    <source>
        <strain evidence="2">OF101</strain>
    </source>
</reference>
<accession>A0A7S1WBU5</accession>
<dbReference type="Gene3D" id="3.40.50.1000">
    <property type="entry name" value="HAD superfamily/HAD-like"/>
    <property type="match status" value="1"/>
</dbReference>
<proteinExistence type="predicted"/>
<dbReference type="PANTHER" id="PTHR43316">
    <property type="entry name" value="HYDROLASE, HALOACID DELAHOGENASE-RELATED"/>
    <property type="match status" value="1"/>
</dbReference>
<dbReference type="InterPro" id="IPR051540">
    <property type="entry name" value="S-2-haloacid_dehalogenase"/>
</dbReference>
<gene>
    <name evidence="2" type="ORF">ACAT0790_LOCUS36466</name>
</gene>
<evidence type="ECO:0000256" key="1">
    <source>
        <dbReference type="ARBA" id="ARBA00022801"/>
    </source>
</evidence>
<dbReference type="GO" id="GO:0016787">
    <property type="term" value="F:hydrolase activity"/>
    <property type="evidence" value="ECO:0007669"/>
    <property type="project" value="UniProtKB-KW"/>
</dbReference>
<dbReference type="AlphaFoldDB" id="A0A7S1WBU5"/>